<feature type="domain" description="Spore germination protein N-terminal" evidence="10">
    <location>
        <begin position="22"/>
        <end position="199"/>
    </location>
</feature>
<evidence type="ECO:0000313" key="11">
    <source>
        <dbReference type="EMBL" id="MFC4598300.1"/>
    </source>
</evidence>
<evidence type="ECO:0000256" key="1">
    <source>
        <dbReference type="ARBA" id="ARBA00004635"/>
    </source>
</evidence>
<keyword evidence="6" id="KW-0564">Palmitate</keyword>
<dbReference type="Pfam" id="PF05504">
    <property type="entry name" value="Spore_GerAC"/>
    <property type="match status" value="1"/>
</dbReference>
<evidence type="ECO:0000313" key="12">
    <source>
        <dbReference type="Proteomes" id="UP001596028"/>
    </source>
</evidence>
<gene>
    <name evidence="11" type="ORF">ACFO3S_08600</name>
</gene>
<proteinExistence type="inferred from homology"/>
<evidence type="ECO:0000256" key="7">
    <source>
        <dbReference type="ARBA" id="ARBA00023288"/>
    </source>
</evidence>
<protein>
    <submittedName>
        <fullName evidence="11">Ger(X)C family spore germination protein</fullName>
    </submittedName>
</protein>
<evidence type="ECO:0000256" key="6">
    <source>
        <dbReference type="ARBA" id="ARBA00023139"/>
    </source>
</evidence>
<dbReference type="InterPro" id="IPR008844">
    <property type="entry name" value="Spore_GerAC-like"/>
</dbReference>
<comment type="caution">
    <text evidence="11">The sequence shown here is derived from an EMBL/GenBank/DDBJ whole genome shotgun (WGS) entry which is preliminary data.</text>
</comment>
<sequence length="386" mass="42773">MKAFLKGIAVLIALAVSAGCWDRVEIEERGFVVGSAVDLAEDGTYELTFQYIVPRAVQGKSTGSGQTSAKPFQNISASGETLFKAARKMSNEVSRSPYLEHNKIIIVSEQLARAGKLPEVLDLFVRDPEMRRAAKVMISVGKAKKVLDIKPNIEALPVQYINSTSENPNKSESIVPTVTIGKVHRFLLEEHSYAIPRITKVGNRVSLSGAAVFGSDNRLRGFLEGDETSGRNYFSGAILTDAIKIEMGGQLLEFEVKRATRKVRANVVDPKSPVFTVHVKVEGNIGESHASVDLLDPQIVREIEKRAAERIESNMYAVLEKLQKQYKADVIGFSECLNEDHHRVWDKIMRDWDRGENLFSQSKVIVRVGVRLRNIGAIEQVQPGEG</sequence>
<dbReference type="PROSITE" id="PS51257">
    <property type="entry name" value="PROKAR_LIPOPROTEIN"/>
    <property type="match status" value="1"/>
</dbReference>
<comment type="similarity">
    <text evidence="2">Belongs to the GerABKC lipoprotein family.</text>
</comment>
<evidence type="ECO:0000256" key="2">
    <source>
        <dbReference type="ARBA" id="ARBA00007886"/>
    </source>
</evidence>
<evidence type="ECO:0000256" key="5">
    <source>
        <dbReference type="ARBA" id="ARBA00023136"/>
    </source>
</evidence>
<evidence type="ECO:0000259" key="9">
    <source>
        <dbReference type="Pfam" id="PF05504"/>
    </source>
</evidence>
<keyword evidence="7" id="KW-0449">Lipoprotein</keyword>
<dbReference type="NCBIfam" id="TIGR02887">
    <property type="entry name" value="spore_ger_x_C"/>
    <property type="match status" value="1"/>
</dbReference>
<organism evidence="11 12">
    <name type="scientific">Cohnella hongkongensis</name>
    <dbReference type="NCBI Taxonomy" id="178337"/>
    <lineage>
        <taxon>Bacteria</taxon>
        <taxon>Bacillati</taxon>
        <taxon>Bacillota</taxon>
        <taxon>Bacilli</taxon>
        <taxon>Bacillales</taxon>
        <taxon>Paenibacillaceae</taxon>
        <taxon>Cohnella</taxon>
    </lineage>
</organism>
<keyword evidence="3" id="KW-0309">Germination</keyword>
<feature type="domain" description="Spore germination GerAC-like C-terminal" evidence="9">
    <location>
        <begin position="208"/>
        <end position="376"/>
    </location>
</feature>
<accession>A0ABV9FBC3</accession>
<dbReference type="PANTHER" id="PTHR35789:SF1">
    <property type="entry name" value="SPORE GERMINATION PROTEIN B3"/>
    <property type="match status" value="1"/>
</dbReference>
<evidence type="ECO:0000259" key="10">
    <source>
        <dbReference type="Pfam" id="PF25198"/>
    </source>
</evidence>
<keyword evidence="5" id="KW-0472">Membrane</keyword>
<evidence type="ECO:0000256" key="4">
    <source>
        <dbReference type="ARBA" id="ARBA00022729"/>
    </source>
</evidence>
<feature type="chain" id="PRO_5046791976" evidence="8">
    <location>
        <begin position="19"/>
        <end position="386"/>
    </location>
</feature>
<dbReference type="InterPro" id="IPR038501">
    <property type="entry name" value="Spore_GerAC_C_sf"/>
</dbReference>
<dbReference type="Pfam" id="PF25198">
    <property type="entry name" value="Spore_GerAC_N"/>
    <property type="match status" value="1"/>
</dbReference>
<dbReference type="PANTHER" id="PTHR35789">
    <property type="entry name" value="SPORE GERMINATION PROTEIN B3"/>
    <property type="match status" value="1"/>
</dbReference>
<comment type="subcellular location">
    <subcellularLocation>
        <location evidence="1">Membrane</location>
        <topology evidence="1">Lipid-anchor</topology>
    </subcellularLocation>
</comment>
<dbReference type="Gene3D" id="3.30.300.210">
    <property type="entry name" value="Nutrient germinant receptor protein C, domain 3"/>
    <property type="match status" value="1"/>
</dbReference>
<dbReference type="EMBL" id="JBHSEP010000004">
    <property type="protein sequence ID" value="MFC4598300.1"/>
    <property type="molecule type" value="Genomic_DNA"/>
</dbReference>
<keyword evidence="12" id="KW-1185">Reference proteome</keyword>
<dbReference type="RefSeq" id="WP_378094399.1">
    <property type="nucleotide sequence ID" value="NZ_JBHSEP010000004.1"/>
</dbReference>
<dbReference type="InterPro" id="IPR057336">
    <property type="entry name" value="GerAC_N"/>
</dbReference>
<keyword evidence="4 8" id="KW-0732">Signal</keyword>
<dbReference type="Proteomes" id="UP001596028">
    <property type="component" value="Unassembled WGS sequence"/>
</dbReference>
<evidence type="ECO:0000256" key="8">
    <source>
        <dbReference type="SAM" id="SignalP"/>
    </source>
</evidence>
<name>A0ABV9FBC3_9BACL</name>
<evidence type="ECO:0000256" key="3">
    <source>
        <dbReference type="ARBA" id="ARBA00022544"/>
    </source>
</evidence>
<dbReference type="InterPro" id="IPR046953">
    <property type="entry name" value="Spore_GerAC-like_C"/>
</dbReference>
<reference evidence="12" key="1">
    <citation type="journal article" date="2019" name="Int. J. Syst. Evol. Microbiol.">
        <title>The Global Catalogue of Microorganisms (GCM) 10K type strain sequencing project: providing services to taxonomists for standard genome sequencing and annotation.</title>
        <authorList>
            <consortium name="The Broad Institute Genomics Platform"/>
            <consortium name="The Broad Institute Genome Sequencing Center for Infectious Disease"/>
            <person name="Wu L."/>
            <person name="Ma J."/>
        </authorList>
    </citation>
    <scope>NUCLEOTIDE SEQUENCE [LARGE SCALE GENOMIC DNA]</scope>
    <source>
        <strain evidence="12">CCUG 49571</strain>
    </source>
</reference>
<dbReference type="Gene3D" id="6.20.190.10">
    <property type="entry name" value="Nutrient germinant receptor protein C, domain 1"/>
    <property type="match status" value="1"/>
</dbReference>
<feature type="signal peptide" evidence="8">
    <location>
        <begin position="1"/>
        <end position="18"/>
    </location>
</feature>